<reference evidence="1 2" key="1">
    <citation type="journal article" date="2022" name="bioRxiv">
        <title>An ancient truncated duplication of the anti-Mullerian hormone receptor type 2 gene is a potential conserved master sex determinant in the Pangasiidae catfish family.</title>
        <authorList>
            <person name="Wen M."/>
            <person name="Pan Q."/>
            <person name="Jouanno E."/>
            <person name="Montfort J."/>
            <person name="Zahm M."/>
            <person name="Cabau C."/>
            <person name="Klopp C."/>
            <person name="Iampietro C."/>
            <person name="Roques C."/>
            <person name="Bouchez O."/>
            <person name="Castinel A."/>
            <person name="Donnadieu C."/>
            <person name="Parrinello H."/>
            <person name="Poncet C."/>
            <person name="Belmonte E."/>
            <person name="Gautier V."/>
            <person name="Avarre J.-C."/>
            <person name="Dugue R."/>
            <person name="Gustiano R."/>
            <person name="Ha T.T.T."/>
            <person name="Campet M."/>
            <person name="Sriphairoj K."/>
            <person name="Ribolli J."/>
            <person name="de Almeida F.L."/>
            <person name="Desvignes T."/>
            <person name="Postlethwait J.H."/>
            <person name="Bucao C.F."/>
            <person name="Robinson-Rechavi M."/>
            <person name="Bobe J."/>
            <person name="Herpin A."/>
            <person name="Guiguen Y."/>
        </authorList>
    </citation>
    <scope>NUCLEOTIDE SEQUENCE [LARGE SCALE GENOMIC DNA]</scope>
    <source>
        <strain evidence="1">YG-Dec2019</strain>
    </source>
</reference>
<protein>
    <submittedName>
        <fullName evidence="1">Uncharacterized protein</fullName>
    </submittedName>
</protein>
<keyword evidence="2" id="KW-1185">Reference proteome</keyword>
<dbReference type="EMBL" id="CM040474">
    <property type="protein sequence ID" value="MCI4390981.1"/>
    <property type="molecule type" value="Genomic_DNA"/>
</dbReference>
<evidence type="ECO:0000313" key="1">
    <source>
        <dbReference type="EMBL" id="MCI4390981.1"/>
    </source>
</evidence>
<evidence type="ECO:0000313" key="2">
    <source>
        <dbReference type="Proteomes" id="UP000829447"/>
    </source>
</evidence>
<organism evidence="1 2">
    <name type="scientific">Pangasianodon gigas</name>
    <name type="common">Mekong giant catfish</name>
    <name type="synonym">Pangasius gigas</name>
    <dbReference type="NCBI Taxonomy" id="30993"/>
    <lineage>
        <taxon>Eukaryota</taxon>
        <taxon>Metazoa</taxon>
        <taxon>Chordata</taxon>
        <taxon>Craniata</taxon>
        <taxon>Vertebrata</taxon>
        <taxon>Euteleostomi</taxon>
        <taxon>Actinopterygii</taxon>
        <taxon>Neopterygii</taxon>
        <taxon>Teleostei</taxon>
        <taxon>Ostariophysi</taxon>
        <taxon>Siluriformes</taxon>
        <taxon>Pangasiidae</taxon>
        <taxon>Pangasianodon</taxon>
    </lineage>
</organism>
<proteinExistence type="predicted"/>
<comment type="caution">
    <text evidence="1">The sequence shown here is derived from an EMBL/GenBank/DDBJ whole genome shotgun (WGS) entry which is preliminary data.</text>
</comment>
<gene>
    <name evidence="1" type="ORF">PGIGA_G00129090</name>
</gene>
<name>A0ACC5XJ60_PANGG</name>
<sequence length="585" mass="66659">MCTSTHHGSACSMLVTLLYGLEPYMDDTEESSFLQDMLMVNSLHVLIKLHERLQRFGAQKPAPIQDHAEQLAREIMKELHTLEARPEISELIHVLSKPHVQDLLSVHDTVAQKDYEPKLPPLAAEDDEDEEDSVRIIQLLKSKEPLGATIKRDQTTGAIVVARIMRGGAADRSGLIHEGDELREVNGVPMEDKNPEEIIPILAQSDGAVTFKVIPGTKDELEADDTEVFVRALFDYNPKEDPAIPCKDAGLEFGRGDVLQILSQEDDTWWQARRIGDANFRAGLIPSRQLQERRVALQRPEVLFQTSRALKINAEEDADYVAIHGIQIAGLRRSFRLSKKDRRSQEMQAKWKKCEADGENHISSYQEVVPYVREPGEPYRLVLLAGPSGVGLTELKRKLLLSDPEHFGVAVPHTTRERRRHEREGVDYQFVSKHAFEKDILDQKFIEYGRHGGNYYGTSLDSVRKVLAESKVCLLDVEPHAVKLLYTTEFKPYVTFVKPPAIEQLRLSRRKVKILASCDEPMPTRTFMEADFEDMINNAQDMEDKYGYLFEKIIINDDLAMAFTEIRAELKKLEKESNWIPKIWA</sequence>
<accession>A0ACC5XJ60</accession>
<dbReference type="Proteomes" id="UP000829447">
    <property type="component" value="Linkage Group LG21"/>
</dbReference>